<dbReference type="InterPro" id="IPR001107">
    <property type="entry name" value="Band_7"/>
</dbReference>
<dbReference type="SMART" id="SM00244">
    <property type="entry name" value="PHB"/>
    <property type="match status" value="1"/>
</dbReference>
<feature type="coiled-coil region" evidence="1">
    <location>
        <begin position="235"/>
        <end position="270"/>
    </location>
</feature>
<gene>
    <name evidence="3" type="ORF">PBAH0796_LOCUS21602</name>
</gene>
<keyword evidence="1" id="KW-0175">Coiled coil</keyword>
<dbReference type="AlphaFoldDB" id="A0A7S0AT63"/>
<dbReference type="Pfam" id="PF01145">
    <property type="entry name" value="Band_7"/>
    <property type="match status" value="1"/>
</dbReference>
<evidence type="ECO:0000259" key="2">
    <source>
        <dbReference type="SMART" id="SM00244"/>
    </source>
</evidence>
<feature type="coiled-coil region" evidence="1">
    <location>
        <begin position="330"/>
        <end position="390"/>
    </location>
</feature>
<dbReference type="SUPFAM" id="SSF117892">
    <property type="entry name" value="Band 7/SPFH domain"/>
    <property type="match status" value="1"/>
</dbReference>
<dbReference type="InterPro" id="IPR036013">
    <property type="entry name" value="Band_7/SPFH_dom_sf"/>
</dbReference>
<dbReference type="InterPro" id="IPR050710">
    <property type="entry name" value="Band7/mec-2_domain"/>
</dbReference>
<reference evidence="3" key="1">
    <citation type="submission" date="2021-01" db="EMBL/GenBank/DDBJ databases">
        <authorList>
            <person name="Corre E."/>
            <person name="Pelletier E."/>
            <person name="Niang G."/>
            <person name="Scheremetjew M."/>
            <person name="Finn R."/>
            <person name="Kale V."/>
            <person name="Holt S."/>
            <person name="Cochrane G."/>
            <person name="Meng A."/>
            <person name="Brown T."/>
            <person name="Cohen L."/>
        </authorList>
    </citation>
    <scope>NUCLEOTIDE SEQUENCE</scope>
    <source>
        <strain evidence="3">Pbaha01</strain>
    </source>
</reference>
<protein>
    <recommendedName>
        <fullName evidence="2">Band 7 domain-containing protein</fullName>
    </recommendedName>
</protein>
<accession>A0A7S0AT63</accession>
<dbReference type="PANTHER" id="PTHR43327">
    <property type="entry name" value="STOMATIN-LIKE PROTEIN 2, MITOCHONDRIAL"/>
    <property type="match status" value="1"/>
</dbReference>
<dbReference type="Gene3D" id="3.30.479.30">
    <property type="entry name" value="Band 7 domain"/>
    <property type="match status" value="1"/>
</dbReference>
<organism evidence="3">
    <name type="scientific">Pyrodinium bahamense</name>
    <dbReference type="NCBI Taxonomy" id="73915"/>
    <lineage>
        <taxon>Eukaryota</taxon>
        <taxon>Sar</taxon>
        <taxon>Alveolata</taxon>
        <taxon>Dinophyceae</taxon>
        <taxon>Gonyaulacales</taxon>
        <taxon>Pyrocystaceae</taxon>
        <taxon>Pyrodinium</taxon>
    </lineage>
</organism>
<feature type="domain" description="Band 7" evidence="2">
    <location>
        <begin position="62"/>
        <end position="227"/>
    </location>
</feature>
<proteinExistence type="predicted"/>
<sequence length="470" mass="52000">MGSSWGKWVAPAAHKKDGTTLATINIHHIRDAHDVIGLQPDAFTPVVVVPQSAVSQVCCVPCCWTSIPSGFTAIVTRWGADVPGDEEDGGWSPGFHCFPPWYAVNRLVSKQLIIFDTPVKECKTQDNITVNIDVLIVLEIVQATDFIYGIGPEKLDDLLRCSQEEILRQMASETPVERIYDLHGANTEQWVELFNGKLGQYGVRVHHFTVTNVVIPQDMASDFEAKTLYESKTLEKQMQQESDRLTLNIQEEQQKLREECDNARMAAEEEAVTTKAQITKEVAIVIAESDKDISLKEAQRNADVLDVTATAEMEIATTTAEIMRLKRINDAGIEKEVGKLEAEAEAYEKQRRAKAKMESSATIALGKKALAEAEGEATTAFAARREQEQEMARLKILEKLADNSGIRIVTSMENNTGLAPDNSLVAQIAQQGMEAFRMKLAEMTSNSVKKLEIGKVISAGLVRPVPQMQM</sequence>
<dbReference type="PANTHER" id="PTHR43327:SF8">
    <property type="entry name" value="BAND 7 DOMAIN-CONTAINING PROTEIN"/>
    <property type="match status" value="1"/>
</dbReference>
<name>A0A7S0AT63_9DINO</name>
<evidence type="ECO:0000256" key="1">
    <source>
        <dbReference type="SAM" id="Coils"/>
    </source>
</evidence>
<dbReference type="EMBL" id="HBEG01035284">
    <property type="protein sequence ID" value="CAD8373936.1"/>
    <property type="molecule type" value="Transcribed_RNA"/>
</dbReference>
<evidence type="ECO:0000313" key="3">
    <source>
        <dbReference type="EMBL" id="CAD8373936.1"/>
    </source>
</evidence>